<evidence type="ECO:0000256" key="1">
    <source>
        <dbReference type="SAM" id="MobiDB-lite"/>
    </source>
</evidence>
<keyword evidence="3" id="KW-1185">Reference proteome</keyword>
<proteinExistence type="predicted"/>
<reference evidence="3" key="1">
    <citation type="journal article" date="2006" name="PLoS Biol.">
        <title>Macronuclear genome sequence of the ciliate Tetrahymena thermophila, a model eukaryote.</title>
        <authorList>
            <person name="Eisen J.A."/>
            <person name="Coyne R.S."/>
            <person name="Wu M."/>
            <person name="Wu D."/>
            <person name="Thiagarajan M."/>
            <person name="Wortman J.R."/>
            <person name="Badger J.H."/>
            <person name="Ren Q."/>
            <person name="Amedeo P."/>
            <person name="Jones K.M."/>
            <person name="Tallon L.J."/>
            <person name="Delcher A.L."/>
            <person name="Salzberg S.L."/>
            <person name="Silva J.C."/>
            <person name="Haas B.J."/>
            <person name="Majoros W.H."/>
            <person name="Farzad M."/>
            <person name="Carlton J.M."/>
            <person name="Smith R.K. Jr."/>
            <person name="Garg J."/>
            <person name="Pearlman R.E."/>
            <person name="Karrer K.M."/>
            <person name="Sun L."/>
            <person name="Manning G."/>
            <person name="Elde N.C."/>
            <person name="Turkewitz A.P."/>
            <person name="Asai D.J."/>
            <person name="Wilkes D.E."/>
            <person name="Wang Y."/>
            <person name="Cai H."/>
            <person name="Collins K."/>
            <person name="Stewart B.A."/>
            <person name="Lee S.R."/>
            <person name="Wilamowska K."/>
            <person name="Weinberg Z."/>
            <person name="Ruzzo W.L."/>
            <person name="Wloga D."/>
            <person name="Gaertig J."/>
            <person name="Frankel J."/>
            <person name="Tsao C.-C."/>
            <person name="Gorovsky M.A."/>
            <person name="Keeling P.J."/>
            <person name="Waller R.F."/>
            <person name="Patron N.J."/>
            <person name="Cherry J.M."/>
            <person name="Stover N.A."/>
            <person name="Krieger C.J."/>
            <person name="del Toro C."/>
            <person name="Ryder H.F."/>
            <person name="Williamson S.C."/>
            <person name="Barbeau R.A."/>
            <person name="Hamilton E.P."/>
            <person name="Orias E."/>
        </authorList>
    </citation>
    <scope>NUCLEOTIDE SEQUENCE [LARGE SCALE GENOMIC DNA]</scope>
    <source>
        <strain evidence="3">SB210</strain>
    </source>
</reference>
<feature type="compositionally biased region" description="Polar residues" evidence="1">
    <location>
        <begin position="573"/>
        <end position="592"/>
    </location>
</feature>
<sequence>MDSIYSDDDSLPTFQEADILACFQDKSQIIDNSDKKLDVSYSNRLLNFLKYDQNKASTKNSFLELENQSNANALQQGQSESKEVFNQSFIPPDEEGQQLKIQQQIQQKGLLKRQDEKKSFAIPFSSQQQIQIQNQQRIMDKFDRPPLSQRLDTRSNLMNSTTQQNFKKANNISSQQSLTDRNHTDGFNPFQDIAQPIKREVSSVSLRSSREGKLQAENIKNFYLDLQKQMEKPKINDENYSEKENLNPNIQQQNSIKSIQVEDIQLQKNIFQKKNSNKQFQNIATIDDKVKGKQNQQAKQTQQDLSNNKEEAQQVKVHKQSGYLFIDDEQNSISESKNSNDTAKQIDNYQSQKALQEQKQYYLHEQKNSLEQNDILQIVTKIRGIKQQIDDVNKIINLKKKEIDNFMKSSTFQNSSIALQKSKEEDQNTLKKLTASTAFLNIKYQEMTQNCNDYMQKRDKLNYISNQCESTQDQLNQENTSSFVSKYNNNHLQNYLSQNTTQINNSSIIQIQSNSKQNCHQNGFYSANYVQISSSNKQNAVVQQMQASKSNSIEKREKESNSKSYASSSNINTLCTSRSNQKSQQNGYSQDKIQGEGFSTYREYSSNKNQSFCSNNSFSQNEQQFLNQNKQNIYKNQKPQSYHQKQSDSLAITSSQSNFQTQSQCLRTKSQESKNQISKENSVVYDQNNQVSSQEMIQNLISKLSLNKYTNKLNKLLQNHPQNIQSNTKDPKNIYKQSVDQQKASQIIPQKINPQLAKAPSQQNLITQNSSQFQQQITQQPVKQARSYSYQEKFSLQKQQQQAKQI</sequence>
<feature type="compositionally biased region" description="Basic and acidic residues" evidence="1">
    <location>
        <begin position="552"/>
        <end position="561"/>
    </location>
</feature>
<gene>
    <name evidence="2" type="ORF">TTHERM_00865370</name>
</gene>
<organism evidence="2 3">
    <name type="scientific">Tetrahymena thermophila (strain SB210)</name>
    <dbReference type="NCBI Taxonomy" id="312017"/>
    <lineage>
        <taxon>Eukaryota</taxon>
        <taxon>Sar</taxon>
        <taxon>Alveolata</taxon>
        <taxon>Ciliophora</taxon>
        <taxon>Intramacronucleata</taxon>
        <taxon>Oligohymenophorea</taxon>
        <taxon>Hymenostomatida</taxon>
        <taxon>Tetrahymenina</taxon>
        <taxon>Tetrahymenidae</taxon>
        <taxon>Tetrahymena</taxon>
    </lineage>
</organism>
<dbReference type="InParanoid" id="Q24FC6"/>
<accession>Q24FC6</accession>
<dbReference type="EMBL" id="GG662285">
    <property type="protein sequence ID" value="EAS06532.2"/>
    <property type="molecule type" value="Genomic_DNA"/>
</dbReference>
<name>Q24FC6_TETTS</name>
<dbReference type="RefSeq" id="XP_001026777.2">
    <property type="nucleotide sequence ID" value="XM_001026777.2"/>
</dbReference>
<feature type="compositionally biased region" description="Low complexity" evidence="1">
    <location>
        <begin position="562"/>
        <end position="572"/>
    </location>
</feature>
<dbReference type="AlphaFoldDB" id="Q24FC6"/>
<dbReference type="Proteomes" id="UP000009168">
    <property type="component" value="Unassembled WGS sequence"/>
</dbReference>
<evidence type="ECO:0000313" key="2">
    <source>
        <dbReference type="EMBL" id="EAS06532.2"/>
    </source>
</evidence>
<feature type="compositionally biased region" description="Polar residues" evidence="1">
    <location>
        <begin position="541"/>
        <end position="551"/>
    </location>
</feature>
<feature type="region of interest" description="Disordered" evidence="1">
    <location>
        <begin position="290"/>
        <end position="309"/>
    </location>
</feature>
<evidence type="ECO:0000313" key="3">
    <source>
        <dbReference type="Proteomes" id="UP000009168"/>
    </source>
</evidence>
<feature type="compositionally biased region" description="Low complexity" evidence="1">
    <location>
        <begin position="293"/>
        <end position="303"/>
    </location>
</feature>
<dbReference type="KEGG" id="tet:TTHERM_00865370"/>
<dbReference type="HOGENOM" id="CLU_358840_0_0_1"/>
<dbReference type="GeneID" id="7823020"/>
<protein>
    <submittedName>
        <fullName evidence="2">Uncharacterized protein</fullName>
    </submittedName>
</protein>
<feature type="region of interest" description="Disordered" evidence="1">
    <location>
        <begin position="541"/>
        <end position="593"/>
    </location>
</feature>